<protein>
    <submittedName>
        <fullName evidence="1">Uncharacterized protein</fullName>
    </submittedName>
</protein>
<evidence type="ECO:0000313" key="2">
    <source>
        <dbReference type="Proteomes" id="UP001154282"/>
    </source>
</evidence>
<name>A0AAV0KSZ5_9ROSI</name>
<proteinExistence type="predicted"/>
<dbReference type="Proteomes" id="UP001154282">
    <property type="component" value="Unassembled WGS sequence"/>
</dbReference>
<sequence>NIPSTLRSSPAVANDYTRKELRSPSLYCCRIIWRSHGHSLAISSSRGTKKASLTTVIRMNASYPTPVYVYWYRKNQFIHLVLVNF</sequence>
<keyword evidence="2" id="KW-1185">Reference proteome</keyword>
<dbReference type="AlphaFoldDB" id="A0AAV0KSZ5"/>
<evidence type="ECO:0000313" key="1">
    <source>
        <dbReference type="EMBL" id="CAI0425196.1"/>
    </source>
</evidence>
<organism evidence="1 2">
    <name type="scientific">Linum tenue</name>
    <dbReference type="NCBI Taxonomy" id="586396"/>
    <lineage>
        <taxon>Eukaryota</taxon>
        <taxon>Viridiplantae</taxon>
        <taxon>Streptophyta</taxon>
        <taxon>Embryophyta</taxon>
        <taxon>Tracheophyta</taxon>
        <taxon>Spermatophyta</taxon>
        <taxon>Magnoliopsida</taxon>
        <taxon>eudicotyledons</taxon>
        <taxon>Gunneridae</taxon>
        <taxon>Pentapetalae</taxon>
        <taxon>rosids</taxon>
        <taxon>fabids</taxon>
        <taxon>Malpighiales</taxon>
        <taxon>Linaceae</taxon>
        <taxon>Linum</taxon>
    </lineage>
</organism>
<feature type="non-terminal residue" evidence="1">
    <location>
        <position position="1"/>
    </location>
</feature>
<accession>A0AAV0KSZ5</accession>
<gene>
    <name evidence="1" type="ORF">LITE_LOCUS20275</name>
</gene>
<dbReference type="EMBL" id="CAMGYJ010000005">
    <property type="protein sequence ID" value="CAI0425196.1"/>
    <property type="molecule type" value="Genomic_DNA"/>
</dbReference>
<reference evidence="1" key="1">
    <citation type="submission" date="2022-08" db="EMBL/GenBank/DDBJ databases">
        <authorList>
            <person name="Gutierrez-Valencia J."/>
        </authorList>
    </citation>
    <scope>NUCLEOTIDE SEQUENCE</scope>
</reference>
<comment type="caution">
    <text evidence="1">The sequence shown here is derived from an EMBL/GenBank/DDBJ whole genome shotgun (WGS) entry which is preliminary data.</text>
</comment>